<dbReference type="CDD" id="cd19924">
    <property type="entry name" value="REC_CheV-like"/>
    <property type="match status" value="1"/>
</dbReference>
<evidence type="ECO:0000259" key="15">
    <source>
        <dbReference type="PROSITE" id="PS50851"/>
    </source>
</evidence>
<feature type="region of interest" description="Disordered" evidence="12">
    <location>
        <begin position="239"/>
        <end position="267"/>
    </location>
</feature>
<evidence type="ECO:0000256" key="9">
    <source>
        <dbReference type="PROSITE-ProRule" id="PRU00110"/>
    </source>
</evidence>
<evidence type="ECO:0000256" key="1">
    <source>
        <dbReference type="ARBA" id="ARBA00000085"/>
    </source>
</evidence>
<evidence type="ECO:0000313" key="18">
    <source>
        <dbReference type="Proteomes" id="UP000002287"/>
    </source>
</evidence>
<reference evidence="18" key="1">
    <citation type="submission" date="2007-03" db="EMBL/GenBank/DDBJ databases">
        <title>Complete sequence of chromosome 2 of Burkholderia vietnamiensis G4.</title>
        <authorList>
            <consortium name="US DOE Joint Genome Institute"/>
            <person name="Copeland A."/>
            <person name="Lucas S."/>
            <person name="Lapidus A."/>
            <person name="Barry K."/>
            <person name="Detter J.C."/>
            <person name="Glavina del Rio T."/>
            <person name="Hammon N."/>
            <person name="Israni S."/>
            <person name="Dalin E."/>
            <person name="Tice H."/>
            <person name="Pitluck S."/>
            <person name="Chain P."/>
            <person name="Malfatti S."/>
            <person name="Shin M."/>
            <person name="Vergez L."/>
            <person name="Schmutz J."/>
            <person name="Larimer F."/>
            <person name="Land M."/>
            <person name="Hauser L."/>
            <person name="Kyrpides N."/>
            <person name="Tiedje J."/>
            <person name="Richardson P."/>
        </authorList>
    </citation>
    <scope>NUCLEOTIDE SEQUENCE [LARGE SCALE GENOMIC DNA]</scope>
    <source>
        <strain evidence="18">G4 / LMG 22486</strain>
    </source>
</reference>
<dbReference type="PANTHER" id="PTHR43395">
    <property type="entry name" value="SENSOR HISTIDINE KINASE CHEA"/>
    <property type="match status" value="1"/>
</dbReference>
<dbReference type="Gene3D" id="1.20.120.160">
    <property type="entry name" value="HPT domain"/>
    <property type="match status" value="1"/>
</dbReference>
<keyword evidence="4 10" id="KW-0597">Phosphoprotein</keyword>
<dbReference type="AlphaFoldDB" id="A4JLK4"/>
<dbReference type="Proteomes" id="UP000002287">
    <property type="component" value="Chromosome 2"/>
</dbReference>
<dbReference type="CDD" id="cd00088">
    <property type="entry name" value="HPT"/>
    <property type="match status" value="1"/>
</dbReference>
<comment type="catalytic activity">
    <reaction evidence="1">
        <text>ATP + protein L-histidine = ADP + protein N-phospho-L-histidine.</text>
        <dbReference type="EC" id="2.7.13.3"/>
    </reaction>
</comment>
<dbReference type="InterPro" id="IPR003594">
    <property type="entry name" value="HATPase_dom"/>
</dbReference>
<dbReference type="InterPro" id="IPR002545">
    <property type="entry name" value="CheW-lke_dom"/>
</dbReference>
<comment type="function">
    <text evidence="8">Involved in the transmission of sensory signals from the chemoreceptors to the flagellar motors. CheA is autophosphorylated; it can transfer its phosphate group to either CheB or CheY.</text>
</comment>
<feature type="domain" description="Histidine kinase" evidence="13">
    <location>
        <begin position="333"/>
        <end position="565"/>
    </location>
</feature>
<dbReference type="EMBL" id="CP000615">
    <property type="protein sequence ID" value="ABO57157.1"/>
    <property type="molecule type" value="Genomic_DNA"/>
</dbReference>
<feature type="domain" description="HPt" evidence="16">
    <location>
        <begin position="5"/>
        <end position="116"/>
    </location>
</feature>
<evidence type="ECO:0000256" key="5">
    <source>
        <dbReference type="ARBA" id="ARBA00022679"/>
    </source>
</evidence>
<evidence type="ECO:0000256" key="3">
    <source>
        <dbReference type="ARBA" id="ARBA00021495"/>
    </source>
</evidence>
<dbReference type="Gene3D" id="2.30.30.40">
    <property type="entry name" value="SH3 Domains"/>
    <property type="match status" value="1"/>
</dbReference>
<organism evidence="17 18">
    <name type="scientific">Burkholderia vietnamiensis (strain G4 / LMG 22486)</name>
    <name type="common">Burkholderia cepacia (strain R1808)</name>
    <dbReference type="NCBI Taxonomy" id="269482"/>
    <lineage>
        <taxon>Bacteria</taxon>
        <taxon>Pseudomonadati</taxon>
        <taxon>Pseudomonadota</taxon>
        <taxon>Betaproteobacteria</taxon>
        <taxon>Burkholderiales</taxon>
        <taxon>Burkholderiaceae</taxon>
        <taxon>Burkholderia</taxon>
        <taxon>Burkholderia cepacia complex</taxon>
    </lineage>
</organism>
<evidence type="ECO:0000256" key="11">
    <source>
        <dbReference type="SAM" id="Coils"/>
    </source>
</evidence>
<feature type="modified residue" description="Phosphohistidine" evidence="9">
    <location>
        <position position="52"/>
    </location>
</feature>
<evidence type="ECO:0000259" key="13">
    <source>
        <dbReference type="PROSITE" id="PS50109"/>
    </source>
</evidence>
<evidence type="ECO:0000256" key="12">
    <source>
        <dbReference type="SAM" id="MobiDB-lite"/>
    </source>
</evidence>
<dbReference type="InterPro" id="IPR001789">
    <property type="entry name" value="Sig_transdc_resp-reg_receiver"/>
</dbReference>
<dbReference type="PRINTS" id="PR00344">
    <property type="entry name" value="BCTRLSENSOR"/>
</dbReference>
<dbReference type="SUPFAM" id="SSF52172">
    <property type="entry name" value="CheY-like"/>
    <property type="match status" value="1"/>
</dbReference>
<evidence type="ECO:0000256" key="7">
    <source>
        <dbReference type="ARBA" id="ARBA00023012"/>
    </source>
</evidence>
<dbReference type="InterPro" id="IPR036641">
    <property type="entry name" value="HPT_dom_sf"/>
</dbReference>
<dbReference type="GO" id="GO:0000155">
    <property type="term" value="F:phosphorelay sensor kinase activity"/>
    <property type="evidence" value="ECO:0007669"/>
    <property type="project" value="UniProtKB-ARBA"/>
</dbReference>
<dbReference type="FunFam" id="3.30.565.10:FF:000016">
    <property type="entry name" value="Chemotaxis protein CheA, putative"/>
    <property type="match status" value="1"/>
</dbReference>
<protein>
    <recommendedName>
        <fullName evidence="3">Chemotaxis protein CheA</fullName>
        <ecNumber evidence="2">2.7.13.3</ecNumber>
    </recommendedName>
</protein>
<dbReference type="Pfam" id="PF01584">
    <property type="entry name" value="CheW"/>
    <property type="match status" value="1"/>
</dbReference>
<dbReference type="SMART" id="SM00448">
    <property type="entry name" value="REC"/>
    <property type="match status" value="1"/>
</dbReference>
<dbReference type="InterPro" id="IPR051315">
    <property type="entry name" value="Bact_Chemotaxis_CheA"/>
</dbReference>
<dbReference type="PROSITE" id="PS50110">
    <property type="entry name" value="RESPONSE_REGULATORY"/>
    <property type="match status" value="1"/>
</dbReference>
<feature type="domain" description="CheW-like" evidence="15">
    <location>
        <begin position="567"/>
        <end position="701"/>
    </location>
</feature>
<accession>A4JLK4</accession>
<evidence type="ECO:0000259" key="16">
    <source>
        <dbReference type="PROSITE" id="PS50894"/>
    </source>
</evidence>
<evidence type="ECO:0000259" key="14">
    <source>
        <dbReference type="PROSITE" id="PS50110"/>
    </source>
</evidence>
<dbReference type="PROSITE" id="PS50851">
    <property type="entry name" value="CHEW"/>
    <property type="match status" value="1"/>
</dbReference>
<evidence type="ECO:0000256" key="2">
    <source>
        <dbReference type="ARBA" id="ARBA00012438"/>
    </source>
</evidence>
<dbReference type="InterPro" id="IPR036890">
    <property type="entry name" value="HATPase_C_sf"/>
</dbReference>
<dbReference type="eggNOG" id="COG0643">
    <property type="taxonomic scope" value="Bacteria"/>
</dbReference>
<dbReference type="Gene3D" id="3.40.50.2300">
    <property type="match status" value="1"/>
</dbReference>
<feature type="compositionally biased region" description="Low complexity" evidence="12">
    <location>
        <begin position="256"/>
        <end position="267"/>
    </location>
</feature>
<proteinExistence type="predicted"/>
<dbReference type="Pfam" id="PF01627">
    <property type="entry name" value="Hpt"/>
    <property type="match status" value="1"/>
</dbReference>
<feature type="coiled-coil region" evidence="11">
    <location>
        <begin position="335"/>
        <end position="362"/>
    </location>
</feature>
<keyword evidence="5" id="KW-0808">Transferase</keyword>
<feature type="domain" description="Response regulatory" evidence="14">
    <location>
        <begin position="725"/>
        <end position="841"/>
    </location>
</feature>
<dbReference type="SUPFAM" id="SSF47226">
    <property type="entry name" value="Histidine-containing phosphotransfer domain, HPT domain"/>
    <property type="match status" value="1"/>
</dbReference>
<evidence type="ECO:0000256" key="6">
    <source>
        <dbReference type="ARBA" id="ARBA00022777"/>
    </source>
</evidence>
<dbReference type="Pfam" id="PF02518">
    <property type="entry name" value="HATPase_c"/>
    <property type="match status" value="1"/>
</dbReference>
<dbReference type="SUPFAM" id="SSF55874">
    <property type="entry name" value="ATPase domain of HSP90 chaperone/DNA topoisomerase II/histidine kinase"/>
    <property type="match status" value="1"/>
</dbReference>
<dbReference type="EC" id="2.7.13.3" evidence="2"/>
<dbReference type="SMART" id="SM00387">
    <property type="entry name" value="HATPase_c"/>
    <property type="match status" value="1"/>
</dbReference>
<sequence length="847" mass="91413">MSGDDDLSHLSLLELYREETRTQTQALSERLLVLEAREPDAAALDACMRAAHSLKGAARIVGVPPGVDIAGRMEECFVAAQAGAIALSAAHVDVLLAGVDLLLRVADPDAPPVSATEIDAFALALTSADAAQAVPVAPASAPVSAPTSAAPQRGYDGAVNEPVDAGAATPPHAAQPYVAQPYATPARATPLHAEQPYAMPPYAAAPHSTQPHAAQLNATPPYEAAPHATQPYATPAHAMQPHAEQPYATPPPATDPPHAAQAAATATAAMRRVRADTLNRLLSLSGESLVESRWLKPFAESMLRVKRAQRDAARSLDLLYERFADDLDAGALASMNEVRHMLNDLQRALAERMDEFDRFERRSTHIAEQLYDEALQCRMRPFGDATRAYPRIVRDLARSLGKQVRFSIVGEGTQVDRDILDLLDAPLGHLLRNAIDHGVEPPDVRRARGKPADARVTLEARHSAGSLLVSVIDDGPGVDLDALRAAVVRQRLTDDETAARLSDAELLEFLLLPGFSMRDAVTDVSGRGVGLDAVQEMVRGVRGAVRIFNEPGVGMRFVLQLPLTLSVIRSLLVEVGGEPYAFPLAHVRRTLELAHDDIDVLEGQPHFPFDGRRAGLVAAHQLLDAGAPDAARATTAVVVVGGEPELYGVAVDRFLGERMLVVQPLDSRLHKIQNIAAGALLENGDPVLIVDVEDLIRSVDKLVRGGQLATLSRDPQRALGERRRRVLVVDDSLTVRELERKLLEKRGYDVTVAVDGMDGWNAVRSDAFDLVVTDVDMPRMDGIELVMLIKGDPALKRVPVMIVSYKDRDEDRRRGLDAGADYYLAKSSFHDEALLDAVHDLIGDARG</sequence>
<dbReference type="Gene3D" id="3.30.565.10">
    <property type="entry name" value="Histidine kinase-like ATPase, C-terminal domain"/>
    <property type="match status" value="1"/>
</dbReference>
<dbReference type="InterPro" id="IPR005467">
    <property type="entry name" value="His_kinase_dom"/>
</dbReference>
<dbReference type="eggNOG" id="COG0784">
    <property type="taxonomic scope" value="Bacteria"/>
</dbReference>
<evidence type="ECO:0000313" key="17">
    <source>
        <dbReference type="EMBL" id="ABO57157.1"/>
    </source>
</evidence>
<name>A4JLK4_BURVG</name>
<dbReference type="Pfam" id="PF00072">
    <property type="entry name" value="Response_reg"/>
    <property type="match status" value="1"/>
</dbReference>
<dbReference type="PROSITE" id="PS50894">
    <property type="entry name" value="HPT"/>
    <property type="match status" value="1"/>
</dbReference>
<dbReference type="GO" id="GO:0006935">
    <property type="term" value="P:chemotaxis"/>
    <property type="evidence" value="ECO:0007669"/>
    <property type="project" value="InterPro"/>
</dbReference>
<keyword evidence="11" id="KW-0175">Coiled coil</keyword>
<gene>
    <name evidence="17" type="ordered locus">Bcep1808_4177</name>
</gene>
<dbReference type="SMART" id="SM00260">
    <property type="entry name" value="CheW"/>
    <property type="match status" value="1"/>
</dbReference>
<dbReference type="InterPro" id="IPR011006">
    <property type="entry name" value="CheY-like_superfamily"/>
</dbReference>
<feature type="modified residue" description="4-aspartylphosphate" evidence="10">
    <location>
        <position position="774"/>
    </location>
</feature>
<dbReference type="SMART" id="SM00073">
    <property type="entry name" value="HPT"/>
    <property type="match status" value="1"/>
</dbReference>
<evidence type="ECO:0000256" key="10">
    <source>
        <dbReference type="PROSITE-ProRule" id="PRU00169"/>
    </source>
</evidence>
<dbReference type="InterPro" id="IPR004358">
    <property type="entry name" value="Sig_transdc_His_kin-like_C"/>
</dbReference>
<evidence type="ECO:0000256" key="8">
    <source>
        <dbReference type="ARBA" id="ARBA00035100"/>
    </source>
</evidence>
<keyword evidence="7" id="KW-0902">Two-component regulatory system</keyword>
<evidence type="ECO:0000256" key="4">
    <source>
        <dbReference type="ARBA" id="ARBA00022553"/>
    </source>
</evidence>
<dbReference type="InterPro" id="IPR008207">
    <property type="entry name" value="Sig_transdc_His_kin_Hpt_dom"/>
</dbReference>
<dbReference type="HOGENOM" id="CLU_000650_2_1_4"/>
<dbReference type="InterPro" id="IPR036061">
    <property type="entry name" value="CheW-like_dom_sf"/>
</dbReference>
<dbReference type="SUPFAM" id="SSF50341">
    <property type="entry name" value="CheW-like"/>
    <property type="match status" value="1"/>
</dbReference>
<dbReference type="PANTHER" id="PTHR43395:SF1">
    <property type="entry name" value="CHEMOTAXIS PROTEIN CHEA"/>
    <property type="match status" value="1"/>
</dbReference>
<keyword evidence="6 17" id="KW-0418">Kinase</keyword>
<dbReference type="KEGG" id="bvi:Bcep1808_4177"/>
<dbReference type="PROSITE" id="PS50109">
    <property type="entry name" value="HIS_KIN"/>
    <property type="match status" value="1"/>
</dbReference>